<dbReference type="OrthoDB" id="10580707at2759"/>
<dbReference type="AlphaFoldDB" id="A0A016VAB8"/>
<dbReference type="EMBL" id="JARK01001351">
    <property type="protein sequence ID" value="EYC23668.1"/>
    <property type="molecule type" value="Genomic_DNA"/>
</dbReference>
<comment type="caution">
    <text evidence="1">The sequence shown here is derived from an EMBL/GenBank/DDBJ whole genome shotgun (WGS) entry which is preliminary data.</text>
</comment>
<sequence length="168" mass="18978">MMSFSEGLLWFVDPNNRKGLATEPVGSIKNLCGIKSRIDDSGAFRRRKMHSLRIATLLLIVACREVNSFDWLPFTVPTLPPIIPLPNLDDIIKFILGQAKILDDAVGLLEKHSDMLCLKEEAEPVKKYIESRKAMVGFLAKFAKNPKEYIDMKSECFLKLAKKALPFP</sequence>
<organism evidence="1 2">
    <name type="scientific">Ancylostoma ceylanicum</name>
    <dbReference type="NCBI Taxonomy" id="53326"/>
    <lineage>
        <taxon>Eukaryota</taxon>
        <taxon>Metazoa</taxon>
        <taxon>Ecdysozoa</taxon>
        <taxon>Nematoda</taxon>
        <taxon>Chromadorea</taxon>
        <taxon>Rhabditida</taxon>
        <taxon>Rhabditina</taxon>
        <taxon>Rhabditomorpha</taxon>
        <taxon>Strongyloidea</taxon>
        <taxon>Ancylostomatidae</taxon>
        <taxon>Ancylostomatinae</taxon>
        <taxon>Ancylostoma</taxon>
    </lineage>
</organism>
<evidence type="ECO:0000313" key="1">
    <source>
        <dbReference type="EMBL" id="EYC23668.1"/>
    </source>
</evidence>
<protein>
    <submittedName>
        <fullName evidence="1">Uncharacterized protein</fullName>
    </submittedName>
</protein>
<keyword evidence="2" id="KW-1185">Reference proteome</keyword>
<gene>
    <name evidence="1" type="primary">Acey_s0015.g2775</name>
    <name evidence="1" type="ORF">Y032_0015g2775</name>
</gene>
<evidence type="ECO:0000313" key="2">
    <source>
        <dbReference type="Proteomes" id="UP000024635"/>
    </source>
</evidence>
<reference evidence="2" key="1">
    <citation type="journal article" date="2015" name="Nat. Genet.">
        <title>The genome and transcriptome of the zoonotic hookworm Ancylostoma ceylanicum identify infection-specific gene families.</title>
        <authorList>
            <person name="Schwarz E.M."/>
            <person name="Hu Y."/>
            <person name="Antoshechkin I."/>
            <person name="Miller M.M."/>
            <person name="Sternberg P.W."/>
            <person name="Aroian R.V."/>
        </authorList>
    </citation>
    <scope>NUCLEOTIDE SEQUENCE</scope>
    <source>
        <strain evidence="2">HY135</strain>
    </source>
</reference>
<accession>A0A016VAB8</accession>
<name>A0A016VAB8_9BILA</name>
<proteinExistence type="predicted"/>
<dbReference type="Proteomes" id="UP000024635">
    <property type="component" value="Unassembled WGS sequence"/>
</dbReference>